<protein>
    <submittedName>
        <fullName evidence="1">Uncharacterized protein</fullName>
    </submittedName>
</protein>
<dbReference type="Proteomes" id="UP001075225">
    <property type="component" value="Unassembled WGS sequence"/>
</dbReference>
<organism evidence="1 2">
    <name type="scientific">Campylobacter ureolyticus</name>
    <dbReference type="NCBI Taxonomy" id="827"/>
    <lineage>
        <taxon>Bacteria</taxon>
        <taxon>Pseudomonadati</taxon>
        <taxon>Campylobacterota</taxon>
        <taxon>Epsilonproteobacteria</taxon>
        <taxon>Campylobacterales</taxon>
        <taxon>Campylobacteraceae</taxon>
        <taxon>Campylobacter</taxon>
    </lineage>
</organism>
<comment type="caution">
    <text evidence="1">The sequence shown here is derived from an EMBL/GenBank/DDBJ whole genome shotgun (WGS) entry which is preliminary data.</text>
</comment>
<dbReference type="AlphaFoldDB" id="A0A9Q4PSV6"/>
<sequence length="161" mass="19149">MKINTIKPNNFDKIFKELLKNKKKKGVASARIDFESICVDDKIKLILFLISDGVNIENILYKILFWEDDAKIENYINKNFPKEKFTKIKPYKNQAEAGVFFIEENEINIKFLKSILLRHFNFELAKNPALNMRVFLFIKIKNKFSILLDIYDDRGCYIHYI</sequence>
<evidence type="ECO:0000313" key="1">
    <source>
        <dbReference type="EMBL" id="MCZ6160673.1"/>
    </source>
</evidence>
<name>A0A9Q4PSV6_9BACT</name>
<evidence type="ECO:0000313" key="2">
    <source>
        <dbReference type="Proteomes" id="UP001075225"/>
    </source>
</evidence>
<accession>A0A9Q4PSV6</accession>
<dbReference type="EMBL" id="JAPXGO010000016">
    <property type="protein sequence ID" value="MCZ6160673.1"/>
    <property type="molecule type" value="Genomic_DNA"/>
</dbReference>
<proteinExistence type="predicted"/>
<dbReference type="RefSeq" id="WP_269483295.1">
    <property type="nucleotide sequence ID" value="NZ_JAPXGO010000016.1"/>
</dbReference>
<gene>
    <name evidence="1" type="ORF">O6B32_09315</name>
</gene>
<reference evidence="1" key="1">
    <citation type="submission" date="2022-12" db="EMBL/GenBank/DDBJ databases">
        <title>Species Delineation and Comparative Genomics within the Campylobacter ureolyticus Complex.</title>
        <authorList>
            <person name="Maki J."/>
            <person name="Howard M."/>
            <person name="Connelly S."/>
            <person name="Hardy D.J."/>
            <person name="Cameron A."/>
        </authorList>
    </citation>
    <scope>NUCLEOTIDE SEQUENCE</scope>
    <source>
        <strain evidence="1">URMC_787</strain>
    </source>
</reference>